<dbReference type="SUPFAM" id="SSF48371">
    <property type="entry name" value="ARM repeat"/>
    <property type="match status" value="1"/>
</dbReference>
<protein>
    <recommendedName>
        <fullName evidence="3">MMS19 nucleotide excision repair protein</fullName>
    </recommendedName>
</protein>
<dbReference type="EMBL" id="CAKMRJ010001112">
    <property type="protein sequence ID" value="CAH1422026.1"/>
    <property type="molecule type" value="Genomic_DNA"/>
</dbReference>
<gene>
    <name evidence="1" type="ORF">LVIROSA_LOCUS9387</name>
</gene>
<evidence type="ECO:0000313" key="2">
    <source>
        <dbReference type="Proteomes" id="UP001157418"/>
    </source>
</evidence>
<dbReference type="InterPro" id="IPR016024">
    <property type="entry name" value="ARM-type_fold"/>
</dbReference>
<dbReference type="InterPro" id="IPR011989">
    <property type="entry name" value="ARM-like"/>
</dbReference>
<sequence>MDMLRGESVVDAQSLACFFYILRVGVIDQVTEPTKRVFLVNLGKQVLVEFKEVLDDTAVAAMSNSSPLVELDSLSEQATVLVALASVSPNLPRGYPARTMLDVARKMITEASRNHVVATFEKEAGWLLLSSLLSSMPKEEMEDQVFDILLLGADVFSGRGQQPQADSSEYISSKIRLYRAQGMYSTSSIVRQHIRKYLPELLSLISELWSSFSLPAANRLVHGPPILHLVEQLCLALNDEFGRYLPIILPCFIQVMSDAERCNDCTYVRDILCTLKVFGGTLDEKMHILLPALIGLFKVDASVDIRLAAIKTLIRLIPPVQLNEFFLGL</sequence>
<dbReference type="Gene3D" id="1.25.10.10">
    <property type="entry name" value="Leucine-rich Repeat Variant"/>
    <property type="match status" value="1"/>
</dbReference>
<keyword evidence="2" id="KW-1185">Reference proteome</keyword>
<evidence type="ECO:0008006" key="3">
    <source>
        <dbReference type="Google" id="ProtNLM"/>
    </source>
</evidence>
<comment type="caution">
    <text evidence="1">The sequence shown here is derived from an EMBL/GenBank/DDBJ whole genome shotgun (WGS) entry which is preliminary data.</text>
</comment>
<dbReference type="InterPro" id="IPR044218">
    <property type="entry name" value="SWEETIE"/>
</dbReference>
<name>A0AAU9M938_9ASTR</name>
<dbReference type="GO" id="GO:0005975">
    <property type="term" value="P:carbohydrate metabolic process"/>
    <property type="evidence" value="ECO:0007669"/>
    <property type="project" value="InterPro"/>
</dbReference>
<evidence type="ECO:0000313" key="1">
    <source>
        <dbReference type="EMBL" id="CAH1422026.1"/>
    </source>
</evidence>
<dbReference type="AlphaFoldDB" id="A0AAU9M938"/>
<accession>A0AAU9M938</accession>
<dbReference type="Proteomes" id="UP001157418">
    <property type="component" value="Unassembled WGS sequence"/>
</dbReference>
<reference evidence="1 2" key="1">
    <citation type="submission" date="2022-01" db="EMBL/GenBank/DDBJ databases">
        <authorList>
            <person name="Xiong W."/>
            <person name="Schranz E."/>
        </authorList>
    </citation>
    <scope>NUCLEOTIDE SEQUENCE [LARGE SCALE GENOMIC DNA]</scope>
</reference>
<dbReference type="PANTHER" id="PTHR46975">
    <property type="entry name" value="PROTEIN SWEETIE"/>
    <property type="match status" value="1"/>
</dbReference>
<organism evidence="1 2">
    <name type="scientific">Lactuca virosa</name>
    <dbReference type="NCBI Taxonomy" id="75947"/>
    <lineage>
        <taxon>Eukaryota</taxon>
        <taxon>Viridiplantae</taxon>
        <taxon>Streptophyta</taxon>
        <taxon>Embryophyta</taxon>
        <taxon>Tracheophyta</taxon>
        <taxon>Spermatophyta</taxon>
        <taxon>Magnoliopsida</taxon>
        <taxon>eudicotyledons</taxon>
        <taxon>Gunneridae</taxon>
        <taxon>Pentapetalae</taxon>
        <taxon>asterids</taxon>
        <taxon>campanulids</taxon>
        <taxon>Asterales</taxon>
        <taxon>Asteraceae</taxon>
        <taxon>Cichorioideae</taxon>
        <taxon>Cichorieae</taxon>
        <taxon>Lactucinae</taxon>
        <taxon>Lactuca</taxon>
    </lineage>
</organism>
<proteinExistence type="predicted"/>
<dbReference type="PANTHER" id="PTHR46975:SF2">
    <property type="entry name" value="PROTEIN SWEETIE"/>
    <property type="match status" value="1"/>
</dbReference>